<gene>
    <name evidence="2" type="ORF">DQQ10_26410</name>
</gene>
<dbReference type="EMBL" id="QMFY01000025">
    <property type="protein sequence ID" value="RAV97891.1"/>
    <property type="molecule type" value="Genomic_DNA"/>
</dbReference>
<evidence type="ECO:0000313" key="3">
    <source>
        <dbReference type="Proteomes" id="UP000251889"/>
    </source>
</evidence>
<dbReference type="OrthoDB" id="982339at2"/>
<proteinExistence type="predicted"/>
<organism evidence="2 3">
    <name type="scientific">Pseudochryseolinea flava</name>
    <dbReference type="NCBI Taxonomy" id="2059302"/>
    <lineage>
        <taxon>Bacteria</taxon>
        <taxon>Pseudomonadati</taxon>
        <taxon>Bacteroidota</taxon>
        <taxon>Cytophagia</taxon>
        <taxon>Cytophagales</taxon>
        <taxon>Fulvivirgaceae</taxon>
        <taxon>Pseudochryseolinea</taxon>
    </lineage>
</organism>
<feature type="coiled-coil region" evidence="1">
    <location>
        <begin position="31"/>
        <end position="65"/>
    </location>
</feature>
<reference evidence="2 3" key="1">
    <citation type="submission" date="2018-06" db="EMBL/GenBank/DDBJ databases">
        <title>Chryseolinea flavus sp. nov., a member of the phylum Bacteroidetes isolated from soil.</title>
        <authorList>
            <person name="Li Y."/>
            <person name="Wang J."/>
        </authorList>
    </citation>
    <scope>NUCLEOTIDE SEQUENCE [LARGE SCALE GENOMIC DNA]</scope>
    <source>
        <strain evidence="2 3">SDU1-6</strain>
    </source>
</reference>
<sequence>MEENQEGKSEKAFKSFGKKVDNFVGELHEAGERLEKEFKAKFEELKEAAEKLKQQAENEERWKEVDSSLKKAGEEFGNAVKAIFSKKPTKDQ</sequence>
<keyword evidence="1" id="KW-0175">Coiled coil</keyword>
<evidence type="ECO:0008006" key="4">
    <source>
        <dbReference type="Google" id="ProtNLM"/>
    </source>
</evidence>
<accession>A0A364XWV5</accession>
<evidence type="ECO:0000313" key="2">
    <source>
        <dbReference type="EMBL" id="RAV97891.1"/>
    </source>
</evidence>
<dbReference type="RefSeq" id="WP_112749954.1">
    <property type="nucleotide sequence ID" value="NZ_QMFY01000025.1"/>
</dbReference>
<keyword evidence="3" id="KW-1185">Reference proteome</keyword>
<name>A0A364XWV5_9BACT</name>
<protein>
    <recommendedName>
        <fullName evidence="4">YtxH domain-containing protein</fullName>
    </recommendedName>
</protein>
<dbReference type="AlphaFoldDB" id="A0A364XWV5"/>
<dbReference type="Proteomes" id="UP000251889">
    <property type="component" value="Unassembled WGS sequence"/>
</dbReference>
<comment type="caution">
    <text evidence="2">The sequence shown here is derived from an EMBL/GenBank/DDBJ whole genome shotgun (WGS) entry which is preliminary data.</text>
</comment>
<evidence type="ECO:0000256" key="1">
    <source>
        <dbReference type="SAM" id="Coils"/>
    </source>
</evidence>